<feature type="region of interest" description="Disordered" evidence="1">
    <location>
        <begin position="56"/>
        <end position="93"/>
    </location>
</feature>
<keyword evidence="4" id="KW-1185">Reference proteome</keyword>
<gene>
    <name evidence="3" type="ORF">MMAD_15700</name>
</gene>
<dbReference type="KEGG" id="mmag:MMAD_15700"/>
<name>A0A7I7XD58_9MYCO</name>
<evidence type="ECO:0000256" key="2">
    <source>
        <dbReference type="SAM" id="SignalP"/>
    </source>
</evidence>
<keyword evidence="2" id="KW-0732">Signal</keyword>
<feature type="signal peptide" evidence="2">
    <location>
        <begin position="1"/>
        <end position="28"/>
    </location>
</feature>
<feature type="compositionally biased region" description="Polar residues" evidence="1">
    <location>
        <begin position="58"/>
        <end position="73"/>
    </location>
</feature>
<protein>
    <recommendedName>
        <fullName evidence="5">Fibronectin-binding protein</fullName>
    </recommendedName>
</protein>
<dbReference type="Proteomes" id="UP000466517">
    <property type="component" value="Chromosome"/>
</dbReference>
<feature type="chain" id="PRO_5029622468" description="Fibronectin-binding protein" evidence="2">
    <location>
        <begin position="29"/>
        <end position="93"/>
    </location>
</feature>
<dbReference type="RefSeq" id="WP_163734859.1">
    <property type="nucleotide sequence ID" value="NZ_AP022610.1"/>
</dbReference>
<evidence type="ECO:0000313" key="3">
    <source>
        <dbReference type="EMBL" id="BBZ27275.1"/>
    </source>
</evidence>
<organism evidence="3 4">
    <name type="scientific">Mycolicibacterium madagascariense</name>
    <dbReference type="NCBI Taxonomy" id="212765"/>
    <lineage>
        <taxon>Bacteria</taxon>
        <taxon>Bacillati</taxon>
        <taxon>Actinomycetota</taxon>
        <taxon>Actinomycetes</taxon>
        <taxon>Mycobacteriales</taxon>
        <taxon>Mycobacteriaceae</taxon>
        <taxon>Mycolicibacterium</taxon>
    </lineage>
</organism>
<sequence>MGVAKTRALVAAVGMVAVALGVAAPAAADVDDPCQLGVTFLCRFMPIAPGLDHDIDLTQGSGTLNGQSLQQMPAGQLPEDGPPAPVCGANGCS</sequence>
<evidence type="ECO:0008006" key="5">
    <source>
        <dbReference type="Google" id="ProtNLM"/>
    </source>
</evidence>
<evidence type="ECO:0000313" key="4">
    <source>
        <dbReference type="Proteomes" id="UP000466517"/>
    </source>
</evidence>
<accession>A0A7I7XD58</accession>
<proteinExistence type="predicted"/>
<evidence type="ECO:0000256" key="1">
    <source>
        <dbReference type="SAM" id="MobiDB-lite"/>
    </source>
</evidence>
<reference evidence="3 4" key="1">
    <citation type="journal article" date="2019" name="Emerg. Microbes Infect.">
        <title>Comprehensive subspecies identification of 175 nontuberculous mycobacteria species based on 7547 genomic profiles.</title>
        <authorList>
            <person name="Matsumoto Y."/>
            <person name="Kinjo T."/>
            <person name="Motooka D."/>
            <person name="Nabeya D."/>
            <person name="Jung N."/>
            <person name="Uechi K."/>
            <person name="Horii T."/>
            <person name="Iida T."/>
            <person name="Fujita J."/>
            <person name="Nakamura S."/>
        </authorList>
    </citation>
    <scope>NUCLEOTIDE SEQUENCE [LARGE SCALE GENOMIC DNA]</scope>
    <source>
        <strain evidence="3 4">JCM 13574</strain>
    </source>
</reference>
<dbReference type="AlphaFoldDB" id="A0A7I7XD58"/>
<dbReference type="EMBL" id="AP022610">
    <property type="protein sequence ID" value="BBZ27275.1"/>
    <property type="molecule type" value="Genomic_DNA"/>
</dbReference>